<dbReference type="Pfam" id="PF07299">
    <property type="entry name" value="EF-G-binding_N"/>
    <property type="match status" value="1"/>
</dbReference>
<sequence>MLKPYEYNRIKYLTFDLVNVYHSVNDKSTVEAVYAQVATEILQIADNADSLVSENNLSVKVAIQEYLSAIDNPKLSREQAEKLLTELKTLVEAFHLPSEAQMKKAFKKVKKLKIPATSQWDLRDVTYFAWNEVSSGRKYLLTADGRGFYGSISGSMKNICAICQKTSIVTQFLATTKRGADGTYTKNGTYICLDSEQCNQQIQAKEGLEHFLEIIKEK</sequence>
<evidence type="ECO:0000259" key="1">
    <source>
        <dbReference type="Pfam" id="PF07299"/>
    </source>
</evidence>
<organism evidence="2 3">
    <name type="scientific">Lactococcus cremoris subsp. cremoris GE214</name>
    <dbReference type="NCBI Taxonomy" id="1415168"/>
    <lineage>
        <taxon>Bacteria</taxon>
        <taxon>Bacillati</taxon>
        <taxon>Bacillota</taxon>
        <taxon>Bacilli</taxon>
        <taxon>Lactobacillales</taxon>
        <taxon>Streptococcaceae</taxon>
        <taxon>Lactococcus</taxon>
        <taxon>Lactococcus cremoris subsp. cremoris</taxon>
    </lineage>
</organism>
<reference evidence="2 3" key="1">
    <citation type="submission" date="2014-06" db="EMBL/GenBank/DDBJ databases">
        <title>Draft genome sequence of the putrescine producing strain Lactococcus lactis subsp cremoris GE214.</title>
        <authorList>
            <person name="Ladero V."/>
            <person name="Linares D.M."/>
            <person name="del Rio B."/>
            <person name="Mayo B."/>
            <person name="Martin M.C."/>
            <person name="Fernandez M."/>
            <person name="Alvarez M.A."/>
        </authorList>
    </citation>
    <scope>NUCLEOTIDE SEQUENCE [LARGE SCALE GENOMIC DNA]</scope>
    <source>
        <strain evidence="2 3">GE214</strain>
    </source>
</reference>
<evidence type="ECO:0000313" key="2">
    <source>
        <dbReference type="EMBL" id="KEY62886.1"/>
    </source>
</evidence>
<evidence type="ECO:0000313" key="3">
    <source>
        <dbReference type="Proteomes" id="UP000028401"/>
    </source>
</evidence>
<dbReference type="CDD" id="cd16342">
    <property type="entry name" value="FusC_FusB"/>
    <property type="match status" value="1"/>
</dbReference>
<dbReference type="AlphaFoldDB" id="A0A084AC57"/>
<proteinExistence type="predicted"/>
<dbReference type="InterPro" id="IPR038344">
    <property type="entry name" value="EF-G_N_sf"/>
</dbReference>
<dbReference type="PATRIC" id="fig|1415168.3.peg.1018"/>
<accession>A0A084AC57</accession>
<protein>
    <submittedName>
        <fullName evidence="2">Putative fibronectin-binding protein</fullName>
    </submittedName>
</protein>
<gene>
    <name evidence="2" type="ORF">U725_00950</name>
</gene>
<dbReference type="RefSeq" id="WP_042748020.1">
    <property type="nucleotide sequence ID" value="NZ_AZSI01000020.1"/>
</dbReference>
<dbReference type="Proteomes" id="UP000028401">
    <property type="component" value="Unassembled WGS sequence"/>
</dbReference>
<feature type="domain" description="Elongation factor G-binding protein N-terminal" evidence="1">
    <location>
        <begin position="1"/>
        <end position="94"/>
    </location>
</feature>
<dbReference type="EMBL" id="AZSI01000020">
    <property type="protein sequence ID" value="KEY62886.1"/>
    <property type="molecule type" value="Genomic_DNA"/>
</dbReference>
<comment type="caution">
    <text evidence="2">The sequence shown here is derived from an EMBL/GenBank/DDBJ whole genome shotgun (WGS) entry which is preliminary data.</text>
</comment>
<name>A0A084AC57_LACLC</name>
<dbReference type="InterPro" id="IPR010841">
    <property type="entry name" value="EF-G-binding_N"/>
</dbReference>
<dbReference type="Gene3D" id="1.20.1280.250">
    <property type="match status" value="1"/>
</dbReference>